<evidence type="ECO:0000313" key="2">
    <source>
        <dbReference type="EMBL" id="MBF9196960.1"/>
    </source>
</evidence>
<dbReference type="Proteomes" id="UP000611708">
    <property type="component" value="Unassembled WGS sequence"/>
</dbReference>
<protein>
    <recommendedName>
        <fullName evidence="4">PAS domain-containing protein</fullName>
    </recommendedName>
</protein>
<feature type="compositionally biased region" description="Basic and acidic residues" evidence="1">
    <location>
        <begin position="9"/>
        <end position="20"/>
    </location>
</feature>
<dbReference type="SUPFAM" id="SSF55785">
    <property type="entry name" value="PYP-like sensor domain (PAS domain)"/>
    <property type="match status" value="1"/>
</dbReference>
<dbReference type="Gene3D" id="3.30.450.20">
    <property type="entry name" value="PAS domain"/>
    <property type="match status" value="1"/>
</dbReference>
<reference evidence="2 3" key="1">
    <citation type="submission" date="2020-11" db="EMBL/GenBank/DDBJ databases">
        <authorList>
            <person name="Kim M.K."/>
        </authorList>
    </citation>
    <scope>NUCLEOTIDE SEQUENCE [LARGE SCALE GENOMIC DNA]</scope>
    <source>
        <strain evidence="2 3">BT290</strain>
    </source>
</reference>
<evidence type="ECO:0000313" key="3">
    <source>
        <dbReference type="Proteomes" id="UP000611708"/>
    </source>
</evidence>
<gene>
    <name evidence="2" type="ORF">I2H36_12990</name>
</gene>
<evidence type="ECO:0000256" key="1">
    <source>
        <dbReference type="SAM" id="MobiDB-lite"/>
    </source>
</evidence>
<dbReference type="RefSeq" id="WP_196264337.1">
    <property type="nucleotide sequence ID" value="NZ_JADQDN010000006.1"/>
</dbReference>
<feature type="region of interest" description="Disordered" evidence="1">
    <location>
        <begin position="1"/>
        <end position="22"/>
    </location>
</feature>
<dbReference type="EMBL" id="JADQDN010000006">
    <property type="protein sequence ID" value="MBF9196960.1"/>
    <property type="molecule type" value="Genomic_DNA"/>
</dbReference>
<evidence type="ECO:0008006" key="4">
    <source>
        <dbReference type="Google" id="ProtNLM"/>
    </source>
</evidence>
<sequence length="158" mass="16849">MSYSASRAAEFEARTDHPTHNDALSLAQPGSRKWLRAVARAPQAHRLPTLIVPDVEAEALLRSTLDALSAHIAVLDEAGTIIAINQAWRAFAHASGYADGNHGVGMNYVAVCEAAAALSQNAARTAAALRDIMEGTRSEFRMEYPCRSPGGRAGFSFA</sequence>
<organism evidence="2 3">
    <name type="scientific">Microvirga terrestris</name>
    <dbReference type="NCBI Taxonomy" id="2791024"/>
    <lineage>
        <taxon>Bacteria</taxon>
        <taxon>Pseudomonadati</taxon>
        <taxon>Pseudomonadota</taxon>
        <taxon>Alphaproteobacteria</taxon>
        <taxon>Hyphomicrobiales</taxon>
        <taxon>Methylobacteriaceae</taxon>
        <taxon>Microvirga</taxon>
    </lineage>
</organism>
<accession>A0ABS0HTZ3</accession>
<dbReference type="InterPro" id="IPR035965">
    <property type="entry name" value="PAS-like_dom_sf"/>
</dbReference>
<proteinExistence type="predicted"/>
<keyword evidence="3" id="KW-1185">Reference proteome</keyword>
<name>A0ABS0HTZ3_9HYPH</name>
<comment type="caution">
    <text evidence="2">The sequence shown here is derived from an EMBL/GenBank/DDBJ whole genome shotgun (WGS) entry which is preliminary data.</text>
</comment>